<organism evidence="1 2">
    <name type="scientific">Zosterops borbonicus</name>
    <dbReference type="NCBI Taxonomy" id="364589"/>
    <lineage>
        <taxon>Eukaryota</taxon>
        <taxon>Metazoa</taxon>
        <taxon>Chordata</taxon>
        <taxon>Craniata</taxon>
        <taxon>Vertebrata</taxon>
        <taxon>Euteleostomi</taxon>
        <taxon>Archelosauria</taxon>
        <taxon>Archosauria</taxon>
        <taxon>Dinosauria</taxon>
        <taxon>Saurischia</taxon>
        <taxon>Theropoda</taxon>
        <taxon>Coelurosauria</taxon>
        <taxon>Aves</taxon>
        <taxon>Neognathae</taxon>
        <taxon>Neoaves</taxon>
        <taxon>Telluraves</taxon>
        <taxon>Australaves</taxon>
        <taxon>Passeriformes</taxon>
        <taxon>Sylvioidea</taxon>
        <taxon>Zosteropidae</taxon>
        <taxon>Zosterops</taxon>
    </lineage>
</organism>
<proteinExistence type="predicted"/>
<sequence>GSTPWASDHYLGNCCGWSCNRLMDKSSVPSSALPEILKYIHVSEEFCGIFSGEQAFKHWLELHCKSEEGWK</sequence>
<accession>A0A8K1LGH5</accession>
<comment type="caution">
    <text evidence="1">The sequence shown here is derived from an EMBL/GenBank/DDBJ whole genome shotgun (WGS) entry which is preliminary data.</text>
</comment>
<evidence type="ECO:0000313" key="2">
    <source>
        <dbReference type="Proteomes" id="UP000796761"/>
    </source>
</evidence>
<feature type="non-terminal residue" evidence="1">
    <location>
        <position position="1"/>
    </location>
</feature>
<gene>
    <name evidence="1" type="ORF">HGM15179_014133</name>
</gene>
<dbReference type="AlphaFoldDB" id="A0A8K1LGH5"/>
<reference evidence="1" key="1">
    <citation type="submission" date="2019-04" db="EMBL/GenBank/DDBJ databases">
        <title>Genome assembly of Zosterops borbonicus 15179.</title>
        <authorList>
            <person name="Leroy T."/>
            <person name="Anselmetti Y."/>
            <person name="Tilak M.-K."/>
            <person name="Nabholz B."/>
        </authorList>
    </citation>
    <scope>NUCLEOTIDE SEQUENCE</scope>
    <source>
        <strain evidence="1">HGM_15179</strain>
        <tissue evidence="1">Muscle</tissue>
    </source>
</reference>
<keyword evidence="2" id="KW-1185">Reference proteome</keyword>
<evidence type="ECO:0000313" key="1">
    <source>
        <dbReference type="EMBL" id="TRZ12977.1"/>
    </source>
</evidence>
<protein>
    <submittedName>
        <fullName evidence="1">Uncharacterized protein</fullName>
    </submittedName>
</protein>
<feature type="non-terminal residue" evidence="1">
    <location>
        <position position="71"/>
    </location>
</feature>
<dbReference type="Proteomes" id="UP000796761">
    <property type="component" value="Unassembled WGS sequence"/>
</dbReference>
<dbReference type="EMBL" id="SWJQ01000552">
    <property type="protein sequence ID" value="TRZ12977.1"/>
    <property type="molecule type" value="Genomic_DNA"/>
</dbReference>
<name>A0A8K1LGH5_9PASS</name>